<dbReference type="AlphaFoldDB" id="A0A0S4J809"/>
<protein>
    <submittedName>
        <fullName evidence="2">Zinc finger protein, putative</fullName>
    </submittedName>
</protein>
<gene>
    <name evidence="2" type="ORF">BSAL_92430</name>
</gene>
<dbReference type="Pfam" id="PF13771">
    <property type="entry name" value="zf-HC5HC2H"/>
    <property type="match status" value="1"/>
</dbReference>
<dbReference type="EMBL" id="CYKH01001274">
    <property type="protein sequence ID" value="CUG86299.1"/>
    <property type="molecule type" value="Genomic_DNA"/>
</dbReference>
<evidence type="ECO:0000313" key="2">
    <source>
        <dbReference type="EMBL" id="CUG86299.1"/>
    </source>
</evidence>
<reference evidence="3" key="1">
    <citation type="submission" date="2015-09" db="EMBL/GenBank/DDBJ databases">
        <authorList>
            <consortium name="Pathogen Informatics"/>
        </authorList>
    </citation>
    <scope>NUCLEOTIDE SEQUENCE [LARGE SCALE GENOMIC DNA]</scope>
    <source>
        <strain evidence="3">Lake Konstanz</strain>
    </source>
</reference>
<evidence type="ECO:0000256" key="1">
    <source>
        <dbReference type="SAM" id="MobiDB-lite"/>
    </source>
</evidence>
<dbReference type="Proteomes" id="UP000051952">
    <property type="component" value="Unassembled WGS sequence"/>
</dbReference>
<proteinExistence type="predicted"/>
<dbReference type="Gene3D" id="3.30.40.10">
    <property type="entry name" value="Zinc/RING finger domain, C3HC4 (zinc finger)"/>
    <property type="match status" value="1"/>
</dbReference>
<feature type="compositionally biased region" description="Acidic residues" evidence="1">
    <location>
        <begin position="200"/>
        <end position="209"/>
    </location>
</feature>
<dbReference type="InterPro" id="IPR013083">
    <property type="entry name" value="Znf_RING/FYVE/PHD"/>
</dbReference>
<name>A0A0S4J809_BODSA</name>
<dbReference type="VEuPathDB" id="TriTrypDB:BSAL_92430"/>
<evidence type="ECO:0000313" key="3">
    <source>
        <dbReference type="Proteomes" id="UP000051952"/>
    </source>
</evidence>
<organism evidence="2 3">
    <name type="scientific">Bodo saltans</name>
    <name type="common">Flagellated protozoan</name>
    <dbReference type="NCBI Taxonomy" id="75058"/>
    <lineage>
        <taxon>Eukaryota</taxon>
        <taxon>Discoba</taxon>
        <taxon>Euglenozoa</taxon>
        <taxon>Kinetoplastea</taxon>
        <taxon>Metakinetoplastina</taxon>
        <taxon>Eubodonida</taxon>
        <taxon>Bodonidae</taxon>
        <taxon>Bodo</taxon>
    </lineage>
</organism>
<accession>A0A0S4J809</accession>
<dbReference type="OrthoDB" id="308383at2759"/>
<sequence length="209" mass="23335">MEMVREMLTKSRANRGSHVPQLLELLQALADRRPLYTNTLNSSGGSSSSPPPSVTRFYCKTPFVDIVHGTCHLVHPRCAHLCDAYQKGQSSMEDIPLYSGGRTCSLCQGSGATVKCYHPDCKEEYHVICALFSHGYVNFGKRDPMLPAPACPKHTQVKCPTLHCRDENITAVDRKRRRDEEQSDNVVFDSAVVQKGDLRDPDEELEGGW</sequence>
<keyword evidence="3" id="KW-1185">Reference proteome</keyword>
<feature type="region of interest" description="Disordered" evidence="1">
    <location>
        <begin position="175"/>
        <end position="209"/>
    </location>
</feature>